<keyword evidence="1" id="KW-0677">Repeat</keyword>
<evidence type="ECO:0000259" key="3">
    <source>
        <dbReference type="Pfam" id="PF23324"/>
    </source>
</evidence>
<dbReference type="GeneID" id="110426472"/>
<dbReference type="Pfam" id="PF23324">
    <property type="entry name" value="DUF7086"/>
    <property type="match status" value="1"/>
</dbReference>
<keyword evidence="4" id="KW-1185">Reference proteome</keyword>
<dbReference type="Gene3D" id="1.25.40.10">
    <property type="entry name" value="Tetratricopeptide repeat domain"/>
    <property type="match status" value="1"/>
</dbReference>
<evidence type="ECO:0000313" key="5">
    <source>
        <dbReference type="RefSeq" id="XP_021297358.1"/>
    </source>
</evidence>
<name>A0A6J1BE06_9ROSI</name>
<protein>
    <submittedName>
        <fullName evidence="5">Uncharacterized protein LOC110426472</fullName>
    </submittedName>
</protein>
<gene>
    <name evidence="5" type="primary">LOC110426472</name>
</gene>
<sequence length="441" mass="50248">MRRLHYERITMLYGKAGIIKHALDTSYDMHLYGCKRTVTSFNDALKWNLIVFKAGCKPNLTTFNVRIQYLLDRRRVWQANDLMPKMGIVPDEITYNLVTKGFCRAGYLEMAKRGVTGVNGEITECFSELGLMTEEQEMSKKRKSNQEFQVSKRCYEFDEEDSDLLALSLSYGPRETKVTLSEPLAPAPLTLLLPQQQEPQEIVSQSLSMQTLLSQPPPQFPFQLPASHPLYNIPFGSEASSSAPLVYPQEPVPSPVPGTSRSRPVRVRRNPTQALREGKSETVPAPFPWATTHRATVHSVNYLLSKQIYTIIGDVQCKRCERQYEIGYDLRDKFAEVGTFIAENKNAMHDRAPPVWMNPVLPKCKLCDQENSVKPVISENKKSINWLFLLLGQMLGCCTLEQLKYFCKHTNNHRTGAKDRVLYLTYLGLCKQLDPNGPFSR</sequence>
<proteinExistence type="predicted"/>
<feature type="region of interest" description="Disordered" evidence="2">
    <location>
        <begin position="242"/>
        <end position="283"/>
    </location>
</feature>
<dbReference type="Proteomes" id="UP000504621">
    <property type="component" value="Unplaced"/>
</dbReference>
<evidence type="ECO:0000256" key="1">
    <source>
        <dbReference type="ARBA" id="ARBA00022737"/>
    </source>
</evidence>
<dbReference type="PANTHER" id="PTHR34272">
    <property type="entry name" value="EXPRESSED PROTEIN"/>
    <property type="match status" value="1"/>
</dbReference>
<dbReference type="InterPro" id="IPR002885">
    <property type="entry name" value="PPR_rpt"/>
</dbReference>
<reference evidence="5" key="1">
    <citation type="submission" date="2025-08" db="UniProtKB">
        <authorList>
            <consortium name="RefSeq"/>
        </authorList>
    </citation>
    <scope>IDENTIFICATION</scope>
    <source>
        <tissue evidence="5">Leaf</tissue>
    </source>
</reference>
<organism evidence="4 5">
    <name type="scientific">Herrania umbratica</name>
    <dbReference type="NCBI Taxonomy" id="108875"/>
    <lineage>
        <taxon>Eukaryota</taxon>
        <taxon>Viridiplantae</taxon>
        <taxon>Streptophyta</taxon>
        <taxon>Embryophyta</taxon>
        <taxon>Tracheophyta</taxon>
        <taxon>Spermatophyta</taxon>
        <taxon>Magnoliopsida</taxon>
        <taxon>eudicotyledons</taxon>
        <taxon>Gunneridae</taxon>
        <taxon>Pentapetalae</taxon>
        <taxon>rosids</taxon>
        <taxon>malvids</taxon>
        <taxon>Malvales</taxon>
        <taxon>Malvaceae</taxon>
        <taxon>Byttnerioideae</taxon>
        <taxon>Herrania</taxon>
    </lineage>
</organism>
<dbReference type="RefSeq" id="XP_021297358.1">
    <property type="nucleotide sequence ID" value="XM_021441683.1"/>
</dbReference>
<evidence type="ECO:0000256" key="2">
    <source>
        <dbReference type="SAM" id="MobiDB-lite"/>
    </source>
</evidence>
<feature type="domain" description="DUF7086" evidence="3">
    <location>
        <begin position="301"/>
        <end position="433"/>
    </location>
</feature>
<dbReference type="InterPro" id="IPR011990">
    <property type="entry name" value="TPR-like_helical_dom_sf"/>
</dbReference>
<dbReference type="InterPro" id="IPR055513">
    <property type="entry name" value="DUF7086"/>
</dbReference>
<dbReference type="AlphaFoldDB" id="A0A6J1BE06"/>
<dbReference type="Pfam" id="PF12854">
    <property type="entry name" value="PPR_1"/>
    <property type="match status" value="1"/>
</dbReference>
<dbReference type="OrthoDB" id="1900495at2759"/>
<accession>A0A6J1BE06</accession>
<evidence type="ECO:0000313" key="4">
    <source>
        <dbReference type="Proteomes" id="UP000504621"/>
    </source>
</evidence>
<dbReference type="PANTHER" id="PTHR34272:SF8">
    <property type="entry name" value="HYDROXYPROLINE-RICH GLYCOPROTEIN FAMILY PROTEIN"/>
    <property type="match status" value="1"/>
</dbReference>